<dbReference type="GO" id="GO:0023051">
    <property type="term" value="P:regulation of signaling"/>
    <property type="evidence" value="ECO:0007669"/>
    <property type="project" value="TreeGrafter"/>
</dbReference>
<dbReference type="PROSITE" id="PS50106">
    <property type="entry name" value="PDZ"/>
    <property type="match status" value="1"/>
</dbReference>
<dbReference type="Proteomes" id="UP000261380">
    <property type="component" value="Unplaced"/>
</dbReference>
<dbReference type="GO" id="GO:0007186">
    <property type="term" value="P:G protein-coupled receptor signaling pathway"/>
    <property type="evidence" value="ECO:0007669"/>
    <property type="project" value="TreeGrafter"/>
</dbReference>
<dbReference type="Pfam" id="PF00595">
    <property type="entry name" value="PDZ"/>
    <property type="match status" value="1"/>
</dbReference>
<dbReference type="InterPro" id="IPR051832">
    <property type="entry name" value="mTOR-Rac_regulators"/>
</dbReference>
<organism evidence="2 3">
    <name type="scientific">Xiphophorus couchianus</name>
    <name type="common">Monterrey platyfish</name>
    <dbReference type="NCBI Taxonomy" id="32473"/>
    <lineage>
        <taxon>Eukaryota</taxon>
        <taxon>Metazoa</taxon>
        <taxon>Chordata</taxon>
        <taxon>Craniata</taxon>
        <taxon>Vertebrata</taxon>
        <taxon>Euteleostomi</taxon>
        <taxon>Actinopterygii</taxon>
        <taxon>Neopterygii</taxon>
        <taxon>Teleostei</taxon>
        <taxon>Neoteleostei</taxon>
        <taxon>Acanthomorphata</taxon>
        <taxon>Ovalentaria</taxon>
        <taxon>Atherinomorphae</taxon>
        <taxon>Cyprinodontiformes</taxon>
        <taxon>Poeciliidae</taxon>
        <taxon>Poeciliinae</taxon>
        <taxon>Xiphophorus</taxon>
    </lineage>
</organism>
<dbReference type="Gene3D" id="2.30.42.10">
    <property type="match status" value="2"/>
</dbReference>
<feature type="domain" description="PDZ" evidence="1">
    <location>
        <begin position="51"/>
        <end position="111"/>
    </location>
</feature>
<evidence type="ECO:0000259" key="1">
    <source>
        <dbReference type="PROSITE" id="PS50106"/>
    </source>
</evidence>
<dbReference type="PANTHER" id="PTHR22829:SF6">
    <property type="entry name" value="PHOSPHATIDYLINOSITOL 3,4,5-TRISPHOSPHATE-DEPENDENT RAC EXCHANGER 1 PROTEIN"/>
    <property type="match status" value="1"/>
</dbReference>
<sequence length="228" mass="25505">MAGLQVGRKIYTINEDLLFLRPFSEVEAMINQAFCIRRSLRLLVATKAKEIVKIPDNPESLSFRLSGSEPPHVHAVRKGWEAAAAGLQPGQVILKVNGNNMNRSYHQEVLEHFSAQHTHQECPQAVRTHTTPVCSSHAHAFWIVFIFVLLSLSADLPLVSLTVDNVHLEHGVVYEYVSTAGIKSHVLEKVVEPKGCFGLTAKVANRRLFQAYVFLHLSVYSLCSLHFI</sequence>
<protein>
    <recommendedName>
        <fullName evidence="1">PDZ domain-containing protein</fullName>
    </recommendedName>
</protein>
<dbReference type="GO" id="GO:0005085">
    <property type="term" value="F:guanyl-nucleotide exchange factor activity"/>
    <property type="evidence" value="ECO:0007669"/>
    <property type="project" value="TreeGrafter"/>
</dbReference>
<dbReference type="STRING" id="32473.ENSXCOP00000000023"/>
<dbReference type="FunFam" id="2.30.42.10:FF:000085">
    <property type="entry name" value="Phosphatidylinositol-3,4,5-trisphosphate dependent Rac exchange factor 2"/>
    <property type="match status" value="1"/>
</dbReference>
<dbReference type="PANTHER" id="PTHR22829">
    <property type="entry name" value="DEP DOMAIN PROTEIN"/>
    <property type="match status" value="1"/>
</dbReference>
<dbReference type="GO" id="GO:0005096">
    <property type="term" value="F:GTPase activator activity"/>
    <property type="evidence" value="ECO:0007669"/>
    <property type="project" value="TreeGrafter"/>
</dbReference>
<reference evidence="2" key="1">
    <citation type="submission" date="2025-05" db="UniProtKB">
        <authorList>
            <consortium name="Ensembl"/>
        </authorList>
    </citation>
    <scope>IDENTIFICATION</scope>
</reference>
<dbReference type="GO" id="GO:0005886">
    <property type="term" value="C:plasma membrane"/>
    <property type="evidence" value="ECO:0007669"/>
    <property type="project" value="TreeGrafter"/>
</dbReference>
<name>A0A3B5KIV3_9TELE</name>
<accession>A0A3B5KIV3</accession>
<dbReference type="AlphaFoldDB" id="A0A3B5KIV3"/>
<evidence type="ECO:0000313" key="3">
    <source>
        <dbReference type="Proteomes" id="UP000261380"/>
    </source>
</evidence>
<dbReference type="SUPFAM" id="SSF50156">
    <property type="entry name" value="PDZ domain-like"/>
    <property type="match status" value="1"/>
</dbReference>
<dbReference type="Ensembl" id="ENSXCOT00000000023.1">
    <property type="protein sequence ID" value="ENSXCOP00000000023.1"/>
    <property type="gene ID" value="ENSXCOG00000000020.1"/>
</dbReference>
<dbReference type="InterPro" id="IPR036034">
    <property type="entry name" value="PDZ_sf"/>
</dbReference>
<proteinExistence type="predicted"/>
<evidence type="ECO:0000313" key="2">
    <source>
        <dbReference type="Ensembl" id="ENSXCOP00000000023.1"/>
    </source>
</evidence>
<dbReference type="GeneTree" id="ENSGT00940000159925"/>
<dbReference type="Ensembl" id="ENSXCOT00000002429.1">
    <property type="protein sequence ID" value="ENSXCOP00000002395.1"/>
    <property type="gene ID" value="ENSXCOG00000001911.1"/>
</dbReference>
<dbReference type="InterPro" id="IPR001478">
    <property type="entry name" value="PDZ"/>
</dbReference>
<keyword evidence="3" id="KW-1185">Reference proteome</keyword>